<organism evidence="1 2">
    <name type="scientific">Hypoxylon rubiginosum</name>
    <dbReference type="NCBI Taxonomy" id="110542"/>
    <lineage>
        <taxon>Eukaryota</taxon>
        <taxon>Fungi</taxon>
        <taxon>Dikarya</taxon>
        <taxon>Ascomycota</taxon>
        <taxon>Pezizomycotina</taxon>
        <taxon>Sordariomycetes</taxon>
        <taxon>Xylariomycetidae</taxon>
        <taxon>Xylariales</taxon>
        <taxon>Hypoxylaceae</taxon>
        <taxon>Hypoxylon</taxon>
    </lineage>
</organism>
<reference evidence="1 2" key="1">
    <citation type="journal article" date="2022" name="New Phytol.">
        <title>Ecological generalism drives hyperdiversity of secondary metabolite gene clusters in xylarialean endophytes.</title>
        <authorList>
            <person name="Franco M.E.E."/>
            <person name="Wisecaver J.H."/>
            <person name="Arnold A.E."/>
            <person name="Ju Y.M."/>
            <person name="Slot J.C."/>
            <person name="Ahrendt S."/>
            <person name="Moore L.P."/>
            <person name="Eastman K.E."/>
            <person name="Scott K."/>
            <person name="Konkel Z."/>
            <person name="Mondo S.J."/>
            <person name="Kuo A."/>
            <person name="Hayes R.D."/>
            <person name="Haridas S."/>
            <person name="Andreopoulos B."/>
            <person name="Riley R."/>
            <person name="LaButti K."/>
            <person name="Pangilinan J."/>
            <person name="Lipzen A."/>
            <person name="Amirebrahimi M."/>
            <person name="Yan J."/>
            <person name="Adam C."/>
            <person name="Keymanesh K."/>
            <person name="Ng V."/>
            <person name="Louie K."/>
            <person name="Northen T."/>
            <person name="Drula E."/>
            <person name="Henrissat B."/>
            <person name="Hsieh H.M."/>
            <person name="Youens-Clark K."/>
            <person name="Lutzoni F."/>
            <person name="Miadlikowska J."/>
            <person name="Eastwood D.C."/>
            <person name="Hamelin R.C."/>
            <person name="Grigoriev I.V."/>
            <person name="U'Ren J.M."/>
        </authorList>
    </citation>
    <scope>NUCLEOTIDE SEQUENCE [LARGE SCALE GENOMIC DNA]</scope>
    <source>
        <strain evidence="1 2">ER1909</strain>
    </source>
</reference>
<gene>
    <name evidence="1" type="ORF">F4821DRAFT_251413</name>
</gene>
<keyword evidence="2" id="KW-1185">Reference proteome</keyword>
<dbReference type="EMBL" id="MU394440">
    <property type="protein sequence ID" value="KAI6080492.1"/>
    <property type="molecule type" value="Genomic_DNA"/>
</dbReference>
<evidence type="ECO:0000313" key="2">
    <source>
        <dbReference type="Proteomes" id="UP001497680"/>
    </source>
</evidence>
<protein>
    <submittedName>
        <fullName evidence="1">Uncharacterized protein</fullName>
    </submittedName>
</protein>
<dbReference type="Proteomes" id="UP001497680">
    <property type="component" value="Unassembled WGS sequence"/>
</dbReference>
<comment type="caution">
    <text evidence="1">The sequence shown here is derived from an EMBL/GenBank/DDBJ whole genome shotgun (WGS) entry which is preliminary data.</text>
</comment>
<sequence length="718" mass="80224">MSNYKSHVLPQLQELISCKAKNENGIRINAAYVTAGPFGKSTKLVPEVWKHAKATRSNPQGLYVQRTAIQIGAMVYRLHQMNITDVARNTVPRGDDRSELGLVTYDDFQTTLRSDMDCPKPSDAMLDHQDMVLFVDVEDAPTVLGEVTIGLLVSWLEGLGKLPARLRAGVNITVILLGSTLKDDVATVFETFLGNRPTHVDWVEDLQIEEQAVDDIENVTMEIIRSTLVYPFQNDDAVPDNEPGPCVLIFMQVSQATQTFYAPLVRTVGRVPQIIALSRDIDFDRWGSLVDNRPKIVCADPDLCFSLPLPNVKYVISMQTKMVRVADQASQFSCRTIPISAADVRLQRSFALKCRATYLTEWTKEWHEENRSDDEALLDGQMMRFCLEVSRVFGNLWYQKTPVPALRHDMPLIREVKRRLHDMGCLPTDDARAVLTPLGFSTLTYISGGKLNRHEDFHLANLLARIETDTTLSIPAKRVLIRVAALTNHRPVISFAEDAVYRIMVQDPEALAAIKEDSVGVGRQQAGNGQIWTELGIWMKAKVESAIIASMRNGVNVASRAEGIVKINIKAAEKAQEHVKQIEERLGMTPCLEEVVDTMLSDAERLQVLETLTRAYLHRIVFFCLDPPNEPPSDLVSLRRLRVDIQPHPIPLATIMAQSGGQPGGFYAIYQEIASNTDVGLMPLYLTLIPRSVLRKIVGDEGLSSLYSTYPIAPDKVD</sequence>
<name>A0ACC0CJ73_9PEZI</name>
<proteinExistence type="predicted"/>
<accession>A0ACC0CJ73</accession>
<evidence type="ECO:0000313" key="1">
    <source>
        <dbReference type="EMBL" id="KAI6080492.1"/>
    </source>
</evidence>